<keyword evidence="1 3" id="KW-0808">Transferase</keyword>
<organism evidence="4 5">
    <name type="scientific">Marinobacter zhanjiangensis</name>
    <dbReference type="NCBI Taxonomy" id="578215"/>
    <lineage>
        <taxon>Bacteria</taxon>
        <taxon>Pseudomonadati</taxon>
        <taxon>Pseudomonadota</taxon>
        <taxon>Gammaproteobacteria</taxon>
        <taxon>Pseudomonadales</taxon>
        <taxon>Marinobacteraceae</taxon>
        <taxon>Marinobacter</taxon>
    </lineage>
</organism>
<dbReference type="SUPFAM" id="SSF53335">
    <property type="entry name" value="S-adenosyl-L-methionine-dependent methyltransferases"/>
    <property type="match status" value="1"/>
</dbReference>
<dbReference type="Pfam" id="PF08003">
    <property type="entry name" value="Methyltransf_9"/>
    <property type="match status" value="1"/>
</dbReference>
<dbReference type="Proteomes" id="UP000601597">
    <property type="component" value="Unassembled WGS sequence"/>
</dbReference>
<dbReference type="PANTHER" id="PTHR43464">
    <property type="entry name" value="METHYLTRANSFERASE"/>
    <property type="match status" value="1"/>
</dbReference>
<keyword evidence="5" id="KW-1185">Reference proteome</keyword>
<reference evidence="5" key="1">
    <citation type="journal article" date="2019" name="Int. J. Syst. Evol. Microbiol.">
        <title>The Global Catalogue of Microorganisms (GCM) 10K type strain sequencing project: providing services to taxonomists for standard genome sequencing and annotation.</title>
        <authorList>
            <consortium name="The Broad Institute Genomics Platform"/>
            <consortium name="The Broad Institute Genome Sequencing Center for Infectious Disease"/>
            <person name="Wu L."/>
            <person name="Ma J."/>
        </authorList>
    </citation>
    <scope>NUCLEOTIDE SEQUENCE [LARGE SCALE GENOMIC DNA]</scope>
    <source>
        <strain evidence="5">KCTC 22280</strain>
    </source>
</reference>
<comment type="caution">
    <text evidence="4">The sequence shown here is derived from an EMBL/GenBank/DDBJ whole genome shotgun (WGS) entry which is preliminary data.</text>
</comment>
<comment type="caution">
    <text evidence="3">Lacks conserved residue(s) required for the propagation of feature annotation.</text>
</comment>
<dbReference type="NCBIfam" id="TIGR00452">
    <property type="entry name" value="tRNA 5-methoxyuridine(34)/uridine 5-oxyacetic acid(34) synthase CmoB"/>
    <property type="match status" value="1"/>
</dbReference>
<feature type="binding site" evidence="3">
    <location>
        <position position="203"/>
    </location>
    <ligand>
        <name>carboxy-S-adenosyl-L-methionine</name>
        <dbReference type="ChEBI" id="CHEBI:134278"/>
    </ligand>
</feature>
<evidence type="ECO:0000256" key="3">
    <source>
        <dbReference type="HAMAP-Rule" id="MF_01590"/>
    </source>
</evidence>
<name>A0ABQ3B307_9GAMM</name>
<dbReference type="Gene3D" id="3.40.50.150">
    <property type="entry name" value="Vaccinia Virus protein VP39"/>
    <property type="match status" value="1"/>
</dbReference>
<dbReference type="RefSeq" id="WP_189576678.1">
    <property type="nucleotide sequence ID" value="NZ_BMXV01000005.1"/>
</dbReference>
<sequence length="331" mass="38340">MAEFNWRTTWSDMLLRLEKEGWQDWAEAIHQQLHRRFVENPHGDLPRWQAALNQLPDRRDAIVYNDRSEVTVDSLVPLSSPESEQMEQGLRGLMPWRKGPFRFFGTLIDTEWRSDWKWDRVAPALSSLEGRRVLDVGCGSGYHLWRMFGAGAAEVIGIDPGLLFLCQFLAVKRYQPASPVDLLPLRIEELARPLEYFDTTFSMGVLYHRRSPIDHLLELKDTLRPGGELVLETLVVEGPQGYTLMPEDRYGRMRNVWFLPSCDTLLRWMARAGLEEARVVDMTITTTEEQRATDWMQFQSLEHFLDPNDPTRTIEGYPGPRRATIIARKPG</sequence>
<comment type="subunit">
    <text evidence="3">Homotetramer.</text>
</comment>
<evidence type="ECO:0000256" key="2">
    <source>
        <dbReference type="ARBA" id="ARBA00022694"/>
    </source>
</evidence>
<accession>A0ABQ3B307</accession>
<evidence type="ECO:0000256" key="1">
    <source>
        <dbReference type="ARBA" id="ARBA00022679"/>
    </source>
</evidence>
<dbReference type="HAMAP" id="MF_01590">
    <property type="entry name" value="tRNA_carboxymethyltr_CmoB"/>
    <property type="match status" value="1"/>
</dbReference>
<keyword evidence="2 3" id="KW-0819">tRNA processing</keyword>
<feature type="binding site" evidence="3">
    <location>
        <begin position="187"/>
        <end position="188"/>
    </location>
    <ligand>
        <name>carboxy-S-adenosyl-L-methionine</name>
        <dbReference type="ChEBI" id="CHEBI:134278"/>
    </ligand>
</feature>
<evidence type="ECO:0000313" key="5">
    <source>
        <dbReference type="Proteomes" id="UP000601597"/>
    </source>
</evidence>
<dbReference type="InterPro" id="IPR010017">
    <property type="entry name" value="CmoB"/>
</dbReference>
<comment type="similarity">
    <text evidence="3">Belongs to the class I-like SAM-binding methyltransferase superfamily. CmoB family.</text>
</comment>
<dbReference type="InterPro" id="IPR029063">
    <property type="entry name" value="SAM-dependent_MTases_sf"/>
</dbReference>
<comment type="function">
    <text evidence="3">Catalyzes carboxymethyl transfer from carboxy-S-adenosyl-L-methionine (Cx-SAM) to 5-hydroxyuridine (ho5U) to form 5-carboxymethoxyuridine (cmo5U) at position 34 in tRNAs.</text>
</comment>
<feature type="binding site" evidence="3">
    <location>
        <position position="112"/>
    </location>
    <ligand>
        <name>carboxy-S-adenosyl-L-methionine</name>
        <dbReference type="ChEBI" id="CHEBI:134278"/>
    </ligand>
</feature>
<comment type="catalytic activity">
    <reaction evidence="3">
        <text>carboxy-S-adenosyl-L-methionine + 5-hydroxyuridine(34) in tRNA = 5-carboxymethoxyuridine(34) in tRNA + S-adenosyl-L-homocysteine + H(+)</text>
        <dbReference type="Rhea" id="RHEA:52848"/>
        <dbReference type="Rhea" id="RHEA-COMP:13381"/>
        <dbReference type="Rhea" id="RHEA-COMP:13383"/>
        <dbReference type="ChEBI" id="CHEBI:15378"/>
        <dbReference type="ChEBI" id="CHEBI:57856"/>
        <dbReference type="ChEBI" id="CHEBI:134278"/>
        <dbReference type="ChEBI" id="CHEBI:136877"/>
        <dbReference type="ChEBI" id="CHEBI:136879"/>
    </reaction>
</comment>
<evidence type="ECO:0000313" key="4">
    <source>
        <dbReference type="EMBL" id="GGY75694.1"/>
    </source>
</evidence>
<dbReference type="CDD" id="cd02440">
    <property type="entry name" value="AdoMet_MTases"/>
    <property type="match status" value="1"/>
</dbReference>
<feature type="binding site" evidence="3">
    <location>
        <position position="117"/>
    </location>
    <ligand>
        <name>carboxy-S-adenosyl-L-methionine</name>
        <dbReference type="ChEBI" id="CHEBI:134278"/>
    </ligand>
</feature>
<dbReference type="EC" id="2.5.1.-" evidence="3"/>
<dbReference type="InterPro" id="IPR027555">
    <property type="entry name" value="Mo5U34_MeTrfas-like"/>
</dbReference>
<proteinExistence type="inferred from homology"/>
<dbReference type="NCBIfam" id="NF011650">
    <property type="entry name" value="PRK15068.1"/>
    <property type="match status" value="1"/>
</dbReference>
<protein>
    <recommendedName>
        <fullName evidence="3">tRNA U34 carboxymethyltransferase</fullName>
        <ecNumber evidence="3">2.5.1.-</ecNumber>
    </recommendedName>
</protein>
<dbReference type="PANTHER" id="PTHR43464:SF95">
    <property type="entry name" value="TRNA U34 CARBOXYMETHYLTRANSFERASE"/>
    <property type="match status" value="1"/>
</dbReference>
<dbReference type="EMBL" id="BMXV01000005">
    <property type="protein sequence ID" value="GGY75694.1"/>
    <property type="molecule type" value="Genomic_DNA"/>
</dbReference>
<feature type="binding site" evidence="3">
    <location>
        <position position="207"/>
    </location>
    <ligand>
        <name>carboxy-S-adenosyl-L-methionine</name>
        <dbReference type="ChEBI" id="CHEBI:134278"/>
    </ligand>
</feature>
<feature type="binding site" evidence="3">
    <location>
        <position position="98"/>
    </location>
    <ligand>
        <name>carboxy-S-adenosyl-L-methionine</name>
        <dbReference type="ChEBI" id="CHEBI:134278"/>
    </ligand>
</feature>
<feature type="binding site" evidence="3">
    <location>
        <position position="322"/>
    </location>
    <ligand>
        <name>carboxy-S-adenosyl-L-methionine</name>
        <dbReference type="ChEBI" id="CHEBI:134278"/>
    </ligand>
</feature>
<feature type="binding site" evidence="3">
    <location>
        <position position="137"/>
    </location>
    <ligand>
        <name>carboxy-S-adenosyl-L-methionine</name>
        <dbReference type="ChEBI" id="CHEBI:134278"/>
    </ligand>
</feature>
<gene>
    <name evidence="3 4" type="primary">cmoB</name>
    <name evidence="4" type="ORF">GCM10007071_23730</name>
</gene>